<proteinExistence type="predicted"/>
<protein>
    <submittedName>
        <fullName evidence="1">Uncharacterized protein</fullName>
    </submittedName>
</protein>
<gene>
    <name evidence="1" type="ORF">K3G42_002732</name>
</gene>
<organism evidence="1 2">
    <name type="scientific">Sphaerodactylus townsendi</name>
    <dbReference type="NCBI Taxonomy" id="933632"/>
    <lineage>
        <taxon>Eukaryota</taxon>
        <taxon>Metazoa</taxon>
        <taxon>Chordata</taxon>
        <taxon>Craniata</taxon>
        <taxon>Vertebrata</taxon>
        <taxon>Euteleostomi</taxon>
        <taxon>Lepidosauria</taxon>
        <taxon>Squamata</taxon>
        <taxon>Bifurcata</taxon>
        <taxon>Gekkota</taxon>
        <taxon>Sphaerodactylidae</taxon>
        <taxon>Sphaerodactylus</taxon>
    </lineage>
</organism>
<evidence type="ECO:0000313" key="1">
    <source>
        <dbReference type="EMBL" id="KAH7998910.1"/>
    </source>
</evidence>
<reference evidence="1" key="1">
    <citation type="submission" date="2021-08" db="EMBL/GenBank/DDBJ databases">
        <title>The first chromosome-level gecko genome reveals the dynamic sex chromosomes of Neotropical dwarf geckos (Sphaerodactylidae: Sphaerodactylus).</title>
        <authorList>
            <person name="Pinto B.J."/>
            <person name="Keating S.E."/>
            <person name="Gamble T."/>
        </authorList>
    </citation>
    <scope>NUCLEOTIDE SEQUENCE</scope>
    <source>
        <strain evidence="1">TG3544</strain>
    </source>
</reference>
<dbReference type="Proteomes" id="UP000827872">
    <property type="component" value="Linkage Group LG05"/>
</dbReference>
<keyword evidence="2" id="KW-1185">Reference proteome</keyword>
<accession>A0ACB8F2B8</accession>
<comment type="caution">
    <text evidence="1">The sequence shown here is derived from an EMBL/GenBank/DDBJ whole genome shotgun (WGS) entry which is preliminary data.</text>
</comment>
<sequence>MCVFFKKDATNYYFLMFSKEKKCVVPPSPQKGWGTCRGPVRTGSRDALFLCLTFERSLAIFPDSQRRLPSYIFSWKLQNLRCLTGYPPPPPMEREQTTADGYFEKKPL</sequence>
<dbReference type="EMBL" id="CM037618">
    <property type="protein sequence ID" value="KAH7998910.1"/>
    <property type="molecule type" value="Genomic_DNA"/>
</dbReference>
<name>A0ACB8F2B8_9SAUR</name>
<evidence type="ECO:0000313" key="2">
    <source>
        <dbReference type="Proteomes" id="UP000827872"/>
    </source>
</evidence>